<gene>
    <name evidence="1" type="ORF">RO02_12525</name>
</gene>
<evidence type="ECO:0000313" key="1">
    <source>
        <dbReference type="EMBL" id="ALM95425.1"/>
    </source>
</evidence>
<dbReference type="EMBL" id="CP013122">
    <property type="protein sequence ID" value="ALM95425.1"/>
    <property type="molecule type" value="Genomic_DNA"/>
</dbReference>
<reference evidence="1 2" key="1">
    <citation type="submission" date="2015-11" db="EMBL/GenBank/DDBJ databases">
        <authorList>
            <person name="Kook J.-K."/>
            <person name="Park S.-N."/>
            <person name="Lim Y.K."/>
            <person name="Jo E."/>
        </authorList>
    </citation>
    <scope>NUCLEOTIDE SEQUENCE [LARGE SCALE GENOMIC DNA]</scope>
    <source>
        <strain evidence="1 2">ChDC F306</strain>
        <plasmid evidence="1 2">unnamed1</plasmid>
    </source>
</reference>
<accession>A0AAC9F0V5</accession>
<proteinExistence type="predicted"/>
<geneLocation type="plasmid" evidence="1 2">
    <name>unnamed1</name>
</geneLocation>
<dbReference type="AlphaFoldDB" id="A0AAC9F0V5"/>
<organism evidence="1 2">
    <name type="scientific">Fusobacterium nucleatum subsp. polymorphum</name>
    <name type="common">Fusobacterium polymorphum</name>
    <dbReference type="NCBI Taxonomy" id="76857"/>
    <lineage>
        <taxon>Bacteria</taxon>
        <taxon>Fusobacteriati</taxon>
        <taxon>Fusobacteriota</taxon>
        <taxon>Fusobacteriia</taxon>
        <taxon>Fusobacteriales</taxon>
        <taxon>Fusobacteriaceae</taxon>
        <taxon>Fusobacterium</taxon>
    </lineage>
</organism>
<dbReference type="Proteomes" id="UP000067061">
    <property type="component" value="Plasmid unnamed1"/>
</dbReference>
<keyword evidence="1" id="KW-0614">Plasmid</keyword>
<evidence type="ECO:0000313" key="2">
    <source>
        <dbReference type="Proteomes" id="UP000067061"/>
    </source>
</evidence>
<name>A0AAC9F0V5_FUSNP</name>
<protein>
    <submittedName>
        <fullName evidence="1">Uncharacterized protein</fullName>
    </submittedName>
</protein>
<dbReference type="RefSeq" id="WP_023042224.1">
    <property type="nucleotide sequence ID" value="NZ_CP013122.1"/>
</dbReference>
<sequence>MERLIITLTFKKEKFIIELKTIINANGTKIALTPIGAIFIKKYGIINLRYSNISLGILNK</sequence>